<evidence type="ECO:0000313" key="3">
    <source>
        <dbReference type="Proteomes" id="UP000311713"/>
    </source>
</evidence>
<organism evidence="2 3">
    <name type="scientific">Streptomyces sedi</name>
    <dbReference type="NCBI Taxonomy" id="555059"/>
    <lineage>
        <taxon>Bacteria</taxon>
        <taxon>Bacillati</taxon>
        <taxon>Actinomycetota</taxon>
        <taxon>Actinomycetes</taxon>
        <taxon>Kitasatosporales</taxon>
        <taxon>Streptomycetaceae</taxon>
        <taxon>Streptomyces</taxon>
    </lineage>
</organism>
<comment type="caution">
    <text evidence="2">The sequence shown here is derived from an EMBL/GenBank/DDBJ whole genome shotgun (WGS) entry which is preliminary data.</text>
</comment>
<gene>
    <name evidence="2" type="ORF">FH715_06925</name>
</gene>
<keyword evidence="3" id="KW-1185">Reference proteome</keyword>
<proteinExistence type="predicted"/>
<dbReference type="Proteomes" id="UP000311713">
    <property type="component" value="Unassembled WGS sequence"/>
</dbReference>
<reference evidence="2 3" key="1">
    <citation type="submission" date="2019-06" db="EMBL/GenBank/DDBJ databases">
        <title>Draft genome of Streptomyces sedi sp. JCM16909.</title>
        <authorList>
            <person name="Klykleung N."/>
            <person name="Tanasupawat S."/>
            <person name="Kudo T."/>
            <person name="Yuki M."/>
            <person name="Ohkuma M."/>
        </authorList>
    </citation>
    <scope>NUCLEOTIDE SEQUENCE [LARGE SCALE GENOMIC DNA]</scope>
    <source>
        <strain evidence="2 3">JCM 16909</strain>
    </source>
</reference>
<accession>A0A5C4V8N3</accession>
<protein>
    <submittedName>
        <fullName evidence="2">Uncharacterized protein</fullName>
    </submittedName>
</protein>
<evidence type="ECO:0000256" key="1">
    <source>
        <dbReference type="SAM" id="MobiDB-lite"/>
    </source>
</evidence>
<evidence type="ECO:0000313" key="2">
    <source>
        <dbReference type="EMBL" id="TNM32131.1"/>
    </source>
</evidence>
<dbReference type="OrthoDB" id="3855669at2"/>
<feature type="region of interest" description="Disordered" evidence="1">
    <location>
        <begin position="1"/>
        <end position="23"/>
    </location>
</feature>
<sequence length="86" mass="9288">MSSDPHSPDRRGPGAPGLEIGTMARDVTSDQVGRIMAHLSGRVYLRPPGGGREWTANPEDLRPISASESLRARVAEANRRAVRGTR</sequence>
<dbReference type="AlphaFoldDB" id="A0A5C4V8N3"/>
<name>A0A5C4V8N3_9ACTN</name>
<dbReference type="RefSeq" id="WP_139641850.1">
    <property type="nucleotide sequence ID" value="NZ_BAAAZS010000110.1"/>
</dbReference>
<dbReference type="EMBL" id="VDGT01000004">
    <property type="protein sequence ID" value="TNM32131.1"/>
    <property type="molecule type" value="Genomic_DNA"/>
</dbReference>
<feature type="compositionally biased region" description="Basic and acidic residues" evidence="1">
    <location>
        <begin position="1"/>
        <end position="12"/>
    </location>
</feature>